<dbReference type="Proteomes" id="UP000053864">
    <property type="component" value="Unassembled WGS sequence"/>
</dbReference>
<protein>
    <submittedName>
        <fullName evidence="1">Uncharacterized protein</fullName>
    </submittedName>
</protein>
<evidence type="ECO:0000313" key="1">
    <source>
        <dbReference type="EMBL" id="ETL46791.1"/>
    </source>
</evidence>
<accession>W2JK38</accession>
<feature type="non-terminal residue" evidence="1">
    <location>
        <position position="1"/>
    </location>
</feature>
<feature type="non-terminal residue" evidence="1">
    <location>
        <position position="57"/>
    </location>
</feature>
<proteinExistence type="predicted"/>
<organism evidence="1 2">
    <name type="scientific">Phytophthora nicotianae</name>
    <name type="common">Potato buckeye rot agent</name>
    <name type="synonym">Phytophthora parasitica</name>
    <dbReference type="NCBI Taxonomy" id="4792"/>
    <lineage>
        <taxon>Eukaryota</taxon>
        <taxon>Sar</taxon>
        <taxon>Stramenopiles</taxon>
        <taxon>Oomycota</taxon>
        <taxon>Peronosporomycetes</taxon>
        <taxon>Peronosporales</taxon>
        <taxon>Peronosporaceae</taxon>
        <taxon>Phytophthora</taxon>
    </lineage>
</organism>
<sequence length="57" mass="6839">DWRSYDRLIHNWNFGNAVTSWLRIARTSPPSRARLTATLMRKRSRRHFRSLSSTFCT</sequence>
<evidence type="ECO:0000313" key="2">
    <source>
        <dbReference type="Proteomes" id="UP000053864"/>
    </source>
</evidence>
<dbReference type="EMBL" id="KI671460">
    <property type="protein sequence ID" value="ETL46791.1"/>
    <property type="molecule type" value="Genomic_DNA"/>
</dbReference>
<gene>
    <name evidence="1" type="ORF">L916_03417</name>
</gene>
<name>W2JK38_PHYNI</name>
<dbReference type="AlphaFoldDB" id="W2JK38"/>
<reference evidence="1 2" key="1">
    <citation type="submission" date="2013-11" db="EMBL/GenBank/DDBJ databases">
        <title>The Genome Sequence of Phytophthora parasitica CJ05E6.</title>
        <authorList>
            <consortium name="The Broad Institute Genomics Platform"/>
            <person name="Russ C."/>
            <person name="Tyler B."/>
            <person name="Panabieres F."/>
            <person name="Shan W."/>
            <person name="Tripathy S."/>
            <person name="Grunwald N."/>
            <person name="Machado M."/>
            <person name="Johnson C.S."/>
            <person name="Arredondo F."/>
            <person name="Hong C."/>
            <person name="Coffey M."/>
            <person name="Young S.K."/>
            <person name="Zeng Q."/>
            <person name="Gargeya S."/>
            <person name="Fitzgerald M."/>
            <person name="Abouelleil A."/>
            <person name="Alvarado L."/>
            <person name="Chapman S.B."/>
            <person name="Gainer-Dewar J."/>
            <person name="Goldberg J."/>
            <person name="Griggs A."/>
            <person name="Gujja S."/>
            <person name="Hansen M."/>
            <person name="Howarth C."/>
            <person name="Imamovic A."/>
            <person name="Ireland A."/>
            <person name="Larimer J."/>
            <person name="McCowan C."/>
            <person name="Murphy C."/>
            <person name="Pearson M."/>
            <person name="Poon T.W."/>
            <person name="Priest M."/>
            <person name="Roberts A."/>
            <person name="Saif S."/>
            <person name="Shea T."/>
            <person name="Sykes S."/>
            <person name="Wortman J."/>
            <person name="Nusbaum C."/>
            <person name="Birren B."/>
        </authorList>
    </citation>
    <scope>NUCLEOTIDE SEQUENCE [LARGE SCALE GENOMIC DNA]</scope>
    <source>
        <strain evidence="1 2">CJ05E6</strain>
    </source>
</reference>